<accession>K2J1B9</accession>
<dbReference type="SUPFAM" id="SSF48208">
    <property type="entry name" value="Six-hairpin glycosidases"/>
    <property type="match status" value="1"/>
</dbReference>
<reference evidence="3 4" key="1">
    <citation type="journal article" date="2012" name="J. Bacteriol.">
        <title>Genome Sequence of Gallaecimonas xiamenensis Type Strain 3-C-1.</title>
        <authorList>
            <person name="Lai Q."/>
            <person name="Wang L."/>
            <person name="Wang W."/>
            <person name="Shao Z."/>
        </authorList>
    </citation>
    <scope>NUCLEOTIDE SEQUENCE [LARGE SCALE GENOMIC DNA]</scope>
    <source>
        <strain evidence="3 4">3-C-1</strain>
    </source>
</reference>
<keyword evidence="1" id="KW-0378">Hydrolase</keyword>
<evidence type="ECO:0000313" key="4">
    <source>
        <dbReference type="Proteomes" id="UP000006755"/>
    </source>
</evidence>
<dbReference type="GO" id="GO:0016787">
    <property type="term" value="F:hydrolase activity"/>
    <property type="evidence" value="ECO:0007669"/>
    <property type="project" value="UniProtKB-KW"/>
</dbReference>
<dbReference type="PANTHER" id="PTHR33886">
    <property type="entry name" value="UNSATURATED RHAMNOGALACTURONAN HYDROLASE (EUROFUNG)"/>
    <property type="match status" value="1"/>
</dbReference>
<dbReference type="Gene3D" id="1.50.10.10">
    <property type="match status" value="1"/>
</dbReference>
<dbReference type="eggNOG" id="COG4225">
    <property type="taxonomic scope" value="Bacteria"/>
</dbReference>
<evidence type="ECO:0000313" key="3">
    <source>
        <dbReference type="EMBL" id="EKE68938.1"/>
    </source>
</evidence>
<dbReference type="EMBL" id="AMRI01000027">
    <property type="protein sequence ID" value="EKE68938.1"/>
    <property type="molecule type" value="Genomic_DNA"/>
</dbReference>
<gene>
    <name evidence="3" type="ORF">B3C1_16174</name>
</gene>
<comment type="caution">
    <text evidence="3">The sequence shown here is derived from an EMBL/GenBank/DDBJ whole genome shotgun (WGS) entry which is preliminary data.</text>
</comment>
<dbReference type="STRING" id="745411.B3C1_16174"/>
<sequence>MQHIIKGAALALVAWLALATTAQGAAKESWAKRMADAEMARHPQAWTIEGYKKPKWNYTQGLVLTAMLRLYKESGDVRYFDYAKAYADTLIDETGDIRGYKQSDFNIDMINAGKILFPLYEQTQDPRYIQAMHLLRQQLASQPRTSEGGFWHKKRYPFQMWLDGLYMGAPFYAQYGQWFSEGSDSFSDIAQQFRLMEQHDKDPKTGLLFHGWDESRQQPWANPQTGTSPNFWSRALGWYAMALVDVLDHFPRGHKDRGFLIATFNELAKNVSAFQDSSGLWYQVTDKGAGNGNYLEASGSAMLVYALARGVNQGYLPEKYLAVAQKGFKGLTDKLIKSDGKLISITQVCAVAGLGGEPYRSGSFEYYVGEQKRDNDPKATGPFILAALELAQ</sequence>
<dbReference type="InterPro" id="IPR010905">
    <property type="entry name" value="Glyco_hydro_88"/>
</dbReference>
<feature type="signal peptide" evidence="2">
    <location>
        <begin position="1"/>
        <end position="24"/>
    </location>
</feature>
<dbReference type="PANTHER" id="PTHR33886:SF8">
    <property type="entry name" value="UNSATURATED RHAMNOGALACTURONAN HYDROLASE (EUROFUNG)"/>
    <property type="match status" value="1"/>
</dbReference>
<feature type="chain" id="PRO_5003861172" evidence="2">
    <location>
        <begin position="25"/>
        <end position="392"/>
    </location>
</feature>
<evidence type="ECO:0000256" key="1">
    <source>
        <dbReference type="ARBA" id="ARBA00022801"/>
    </source>
</evidence>
<keyword evidence="2" id="KW-0732">Signal</keyword>
<dbReference type="RefSeq" id="WP_008486147.1">
    <property type="nucleotide sequence ID" value="NZ_AMRI01000027.1"/>
</dbReference>
<protein>
    <submittedName>
        <fullName evidence="3">Rhamnogalacturonides degradation protein RhiN</fullName>
    </submittedName>
</protein>
<name>K2J1B9_9GAMM</name>
<proteinExistence type="predicted"/>
<keyword evidence="4" id="KW-1185">Reference proteome</keyword>
<dbReference type="AlphaFoldDB" id="K2J1B9"/>
<dbReference type="OrthoDB" id="6381507at2"/>
<dbReference type="InterPro" id="IPR052043">
    <property type="entry name" value="PolySaccharide_Degr_Enz"/>
</dbReference>
<dbReference type="InterPro" id="IPR012341">
    <property type="entry name" value="6hp_glycosidase-like_sf"/>
</dbReference>
<organism evidence="3 4">
    <name type="scientific">Gallaecimonas xiamenensis 3-C-1</name>
    <dbReference type="NCBI Taxonomy" id="745411"/>
    <lineage>
        <taxon>Bacteria</taxon>
        <taxon>Pseudomonadati</taxon>
        <taxon>Pseudomonadota</taxon>
        <taxon>Gammaproteobacteria</taxon>
        <taxon>Enterobacterales</taxon>
        <taxon>Gallaecimonadaceae</taxon>
        <taxon>Gallaecimonas</taxon>
    </lineage>
</organism>
<dbReference type="Proteomes" id="UP000006755">
    <property type="component" value="Unassembled WGS sequence"/>
</dbReference>
<dbReference type="GO" id="GO:0005975">
    <property type="term" value="P:carbohydrate metabolic process"/>
    <property type="evidence" value="ECO:0007669"/>
    <property type="project" value="InterPro"/>
</dbReference>
<dbReference type="Pfam" id="PF07470">
    <property type="entry name" value="Glyco_hydro_88"/>
    <property type="match status" value="1"/>
</dbReference>
<evidence type="ECO:0000256" key="2">
    <source>
        <dbReference type="SAM" id="SignalP"/>
    </source>
</evidence>
<dbReference type="PATRIC" id="fig|745411.4.peg.3184"/>
<dbReference type="InterPro" id="IPR008928">
    <property type="entry name" value="6-hairpin_glycosidase_sf"/>
</dbReference>